<keyword evidence="2" id="KW-1185">Reference proteome</keyword>
<organism evidence="1 2">
    <name type="scientific">Holospora undulata HU1</name>
    <dbReference type="NCBI Taxonomy" id="1321371"/>
    <lineage>
        <taxon>Bacteria</taxon>
        <taxon>Pseudomonadati</taxon>
        <taxon>Pseudomonadota</taxon>
        <taxon>Alphaproteobacteria</taxon>
        <taxon>Holosporales</taxon>
        <taxon>Holosporaceae</taxon>
        <taxon>Holospora</taxon>
    </lineage>
</organism>
<proteinExistence type="predicted"/>
<dbReference type="AlphaFoldDB" id="A0A061JGX8"/>
<protein>
    <submittedName>
        <fullName evidence="1">Uncharacterized protein</fullName>
    </submittedName>
</protein>
<name>A0A061JGX8_9PROT</name>
<dbReference type="Proteomes" id="UP000026922">
    <property type="component" value="Unassembled WGS sequence"/>
</dbReference>
<sequence length="76" mass="8927">MTKSHSNDLKQRVTEYLDEGAGILKHRTYLKREIEYNILNFNAISWFFKISNSNQITIYATPKRCFAYLIPEALTP</sequence>
<comment type="caution">
    <text evidence="1">The sequence shown here is derived from an EMBL/GenBank/DDBJ whole genome shotgun (WGS) entry which is preliminary data.</text>
</comment>
<reference evidence="1 2" key="1">
    <citation type="journal article" date="2013" name="Genome Announc.">
        <title>Draft Genome Sequence of Holospora undulata Strain HU1, a Micronucleus-Specific Symbiont of the Ciliate Paramecium caudatum.</title>
        <authorList>
            <person name="Dohra H."/>
            <person name="Suzuki H."/>
            <person name="Suzuki T."/>
            <person name="Tanaka K."/>
            <person name="Fujishima M."/>
        </authorList>
    </citation>
    <scope>NUCLEOTIDE SEQUENCE [LARGE SCALE GENOMIC DNA]</scope>
    <source>
        <strain evidence="1 2">HU1</strain>
    </source>
</reference>
<evidence type="ECO:0000313" key="2">
    <source>
        <dbReference type="Proteomes" id="UP000026922"/>
    </source>
</evidence>
<gene>
    <name evidence="1" type="ORF">K737_300212</name>
</gene>
<dbReference type="RefSeq" id="WP_006297386.1">
    <property type="nucleotide sequence ID" value="NZ_ARPM03000066.1"/>
</dbReference>
<dbReference type="EMBL" id="ARPM03000066">
    <property type="protein sequence ID" value="ETZ05360.1"/>
    <property type="molecule type" value="Genomic_DNA"/>
</dbReference>
<accession>A0A061JGX8</accession>
<evidence type="ECO:0000313" key="1">
    <source>
        <dbReference type="EMBL" id="ETZ05360.1"/>
    </source>
</evidence>